<accession>A0A1H7TS20</accession>
<reference evidence="3" key="1">
    <citation type="submission" date="2016-10" db="EMBL/GenBank/DDBJ databases">
        <authorList>
            <person name="Varghese N."/>
            <person name="Submissions S."/>
        </authorList>
    </citation>
    <scope>NUCLEOTIDE SEQUENCE [LARGE SCALE GENOMIC DNA]</scope>
    <source>
        <strain evidence="3">CGMCC 1.9127</strain>
    </source>
</reference>
<keyword evidence="3" id="KW-1185">Reference proteome</keyword>
<dbReference type="AlphaFoldDB" id="A0A1H7TS20"/>
<dbReference type="Proteomes" id="UP000199297">
    <property type="component" value="Unassembled WGS sequence"/>
</dbReference>
<evidence type="ECO:0000313" key="2">
    <source>
        <dbReference type="EMBL" id="SEL87329.1"/>
    </source>
</evidence>
<feature type="transmembrane region" description="Helical" evidence="1">
    <location>
        <begin position="6"/>
        <end position="24"/>
    </location>
</feature>
<keyword evidence="1" id="KW-0472">Membrane</keyword>
<protein>
    <submittedName>
        <fullName evidence="2">Uncharacterized protein</fullName>
    </submittedName>
</protein>
<evidence type="ECO:0000256" key="1">
    <source>
        <dbReference type="SAM" id="Phobius"/>
    </source>
</evidence>
<keyword evidence="1" id="KW-0812">Transmembrane</keyword>
<sequence length="34" mass="4065">MNEYNLIIYMIIALAGSFTAYFKYKKSKEDNKKK</sequence>
<evidence type="ECO:0000313" key="3">
    <source>
        <dbReference type="Proteomes" id="UP000199297"/>
    </source>
</evidence>
<gene>
    <name evidence="2" type="ORF">SAMN05216262_12812</name>
</gene>
<name>A0A1H7TS20_9GAMM</name>
<organism evidence="2 3">
    <name type="scientific">Colwellia chukchiensis</name>
    <dbReference type="NCBI Taxonomy" id="641665"/>
    <lineage>
        <taxon>Bacteria</taxon>
        <taxon>Pseudomonadati</taxon>
        <taxon>Pseudomonadota</taxon>
        <taxon>Gammaproteobacteria</taxon>
        <taxon>Alteromonadales</taxon>
        <taxon>Colwelliaceae</taxon>
        <taxon>Colwellia</taxon>
    </lineage>
</organism>
<keyword evidence="1" id="KW-1133">Transmembrane helix</keyword>
<dbReference type="EMBL" id="FOBI01000028">
    <property type="protein sequence ID" value="SEL87329.1"/>
    <property type="molecule type" value="Genomic_DNA"/>
</dbReference>
<proteinExistence type="predicted"/>